<dbReference type="Proteomes" id="UP001196413">
    <property type="component" value="Unassembled WGS sequence"/>
</dbReference>
<reference evidence="2" key="1">
    <citation type="submission" date="2021-06" db="EMBL/GenBank/DDBJ databases">
        <title>Parelaphostrongylus tenuis whole genome reference sequence.</title>
        <authorList>
            <person name="Garwood T.J."/>
            <person name="Larsen P.A."/>
            <person name="Fountain-Jones N.M."/>
            <person name="Garbe J.R."/>
            <person name="Macchietto M.G."/>
            <person name="Kania S.A."/>
            <person name="Gerhold R.W."/>
            <person name="Richards J.E."/>
            <person name="Wolf T.M."/>
        </authorList>
    </citation>
    <scope>NUCLEOTIDE SEQUENCE</scope>
    <source>
        <strain evidence="2">MNPRO001-30</strain>
        <tissue evidence="2">Meninges</tissue>
    </source>
</reference>
<evidence type="ECO:0000256" key="1">
    <source>
        <dbReference type="SAM" id="Phobius"/>
    </source>
</evidence>
<comment type="caution">
    <text evidence="2">The sequence shown here is derived from an EMBL/GenBank/DDBJ whole genome shotgun (WGS) entry which is preliminary data.</text>
</comment>
<keyword evidence="1" id="KW-1133">Transmembrane helix</keyword>
<accession>A0AAD5WJS8</accession>
<evidence type="ECO:0000313" key="3">
    <source>
        <dbReference type="Proteomes" id="UP001196413"/>
    </source>
</evidence>
<organism evidence="2 3">
    <name type="scientific">Parelaphostrongylus tenuis</name>
    <name type="common">Meningeal worm</name>
    <dbReference type="NCBI Taxonomy" id="148309"/>
    <lineage>
        <taxon>Eukaryota</taxon>
        <taxon>Metazoa</taxon>
        <taxon>Ecdysozoa</taxon>
        <taxon>Nematoda</taxon>
        <taxon>Chromadorea</taxon>
        <taxon>Rhabditida</taxon>
        <taxon>Rhabditina</taxon>
        <taxon>Rhabditomorpha</taxon>
        <taxon>Strongyloidea</taxon>
        <taxon>Metastrongylidae</taxon>
        <taxon>Parelaphostrongylus</taxon>
    </lineage>
</organism>
<keyword evidence="3" id="KW-1185">Reference proteome</keyword>
<sequence>MELKDRPKVAAKESKSCELAKKLFKKRTKTSRLMVSLPPALLTTGNVIYLAYLVRMKLSDLRFGFEAIGNSSSLNTVA</sequence>
<protein>
    <submittedName>
        <fullName evidence="2">Uncharacterized protein</fullName>
    </submittedName>
</protein>
<keyword evidence="1" id="KW-0812">Transmembrane</keyword>
<feature type="transmembrane region" description="Helical" evidence="1">
    <location>
        <begin position="33"/>
        <end position="54"/>
    </location>
</feature>
<dbReference type="AlphaFoldDB" id="A0AAD5WJS8"/>
<gene>
    <name evidence="2" type="ORF">KIN20_034609</name>
</gene>
<dbReference type="EMBL" id="JAHQIW010007145">
    <property type="protein sequence ID" value="KAJ1372441.1"/>
    <property type="molecule type" value="Genomic_DNA"/>
</dbReference>
<proteinExistence type="predicted"/>
<name>A0AAD5WJS8_PARTN</name>
<keyword evidence="1" id="KW-0472">Membrane</keyword>
<evidence type="ECO:0000313" key="2">
    <source>
        <dbReference type="EMBL" id="KAJ1372441.1"/>
    </source>
</evidence>